<dbReference type="EMBL" id="JAUFPX010000006">
    <property type="protein sequence ID" value="MDN3590891.1"/>
    <property type="molecule type" value="Genomic_DNA"/>
</dbReference>
<gene>
    <name evidence="3" type="ORF">QWZ12_09725</name>
</gene>
<evidence type="ECO:0000313" key="4">
    <source>
        <dbReference type="Proteomes" id="UP001224644"/>
    </source>
</evidence>
<evidence type="ECO:0000256" key="1">
    <source>
        <dbReference type="SAM" id="Coils"/>
    </source>
</evidence>
<feature type="transmembrane region" description="Helical" evidence="2">
    <location>
        <begin position="74"/>
        <end position="95"/>
    </location>
</feature>
<sequence>MNVDEVKQSERLRGVIDLALRAVPDLRRNAETVEPIPAGRAPAFLRKAGERLDWRRLPGLRPASSKPPNLIGDLIRNFSVFVLLPTLLLAVYFYGFASNQYIAEAQFTVRGNVEPMEDASVGQFADLVQKHNSQDSFIVKNYIQSQTLVTKIEETLKISAMFSRDEADFWSRFRPPQPIEELTQYWRKHVIARIDVISGIITLTVRAFTPEDALAISKEVIARTEVLINQISRAAQADLVAHAESDAVRAQTRLREAHLALQTFRNRWGIIDPIKAAEATLTTLGSLRKDQLKAETDLQVLRGSNLDEKARSIQTLVANLAAIQQQTKRLQEQLTTEGLTGTDPSNNMTRALLEYEGLQVEKTIAGKLNESANLMVDRARVAATKQQIFLATFVPPDLPHDSLYPRRGYSVLVGFFCFLVLWSSLALIVAGLKDQRL</sequence>
<reference evidence="4" key="1">
    <citation type="journal article" date="2019" name="Int. J. Syst. Evol. Microbiol.">
        <title>The Global Catalogue of Microorganisms (GCM) 10K type strain sequencing project: providing services to taxonomists for standard genome sequencing and annotation.</title>
        <authorList>
            <consortium name="The Broad Institute Genomics Platform"/>
            <consortium name="The Broad Institute Genome Sequencing Center for Infectious Disease"/>
            <person name="Wu L."/>
            <person name="Ma J."/>
        </authorList>
    </citation>
    <scope>NUCLEOTIDE SEQUENCE [LARGE SCALE GENOMIC DNA]</scope>
    <source>
        <strain evidence="4">CECT 7069</strain>
    </source>
</reference>
<evidence type="ECO:0000313" key="3">
    <source>
        <dbReference type="EMBL" id="MDN3590891.1"/>
    </source>
</evidence>
<dbReference type="InterPro" id="IPR050445">
    <property type="entry name" value="Bact_polysacc_biosynth/exp"/>
</dbReference>
<dbReference type="RefSeq" id="WP_238222511.1">
    <property type="nucleotide sequence ID" value="NZ_BPQD01000003.1"/>
</dbReference>
<keyword evidence="4" id="KW-1185">Reference proteome</keyword>
<keyword evidence="2" id="KW-0812">Transmembrane</keyword>
<dbReference type="Proteomes" id="UP001224644">
    <property type="component" value="Unassembled WGS sequence"/>
</dbReference>
<comment type="caution">
    <text evidence="3">The sequence shown here is derived from an EMBL/GenBank/DDBJ whole genome shotgun (WGS) entry which is preliminary data.</text>
</comment>
<protein>
    <submittedName>
        <fullName evidence="3">Capsule biosynthesis protein</fullName>
    </submittedName>
</protein>
<proteinExistence type="predicted"/>
<name>A0ABT8BHM2_9HYPH</name>
<evidence type="ECO:0000256" key="2">
    <source>
        <dbReference type="SAM" id="Phobius"/>
    </source>
</evidence>
<dbReference type="PANTHER" id="PTHR32309:SF13">
    <property type="entry name" value="FERRIC ENTEROBACTIN TRANSPORT PROTEIN FEPE"/>
    <property type="match status" value="1"/>
</dbReference>
<dbReference type="PANTHER" id="PTHR32309">
    <property type="entry name" value="TYROSINE-PROTEIN KINASE"/>
    <property type="match status" value="1"/>
</dbReference>
<accession>A0ABT8BHM2</accession>
<keyword evidence="2" id="KW-1133">Transmembrane helix</keyword>
<keyword evidence="2" id="KW-0472">Membrane</keyword>
<feature type="coiled-coil region" evidence="1">
    <location>
        <begin position="306"/>
        <end position="333"/>
    </location>
</feature>
<feature type="transmembrane region" description="Helical" evidence="2">
    <location>
        <begin position="409"/>
        <end position="432"/>
    </location>
</feature>
<keyword evidence="1" id="KW-0175">Coiled coil</keyword>
<organism evidence="3 4">
    <name type="scientific">Methylobacterium adhaesivum</name>
    <dbReference type="NCBI Taxonomy" id="333297"/>
    <lineage>
        <taxon>Bacteria</taxon>
        <taxon>Pseudomonadati</taxon>
        <taxon>Pseudomonadota</taxon>
        <taxon>Alphaproteobacteria</taxon>
        <taxon>Hyphomicrobiales</taxon>
        <taxon>Methylobacteriaceae</taxon>
        <taxon>Methylobacterium</taxon>
    </lineage>
</organism>